<evidence type="ECO:0000313" key="1">
    <source>
        <dbReference type="EMBL" id="GFY28554.1"/>
    </source>
</evidence>
<accession>A0A8X6W5I4</accession>
<reference evidence="1" key="1">
    <citation type="submission" date="2020-08" db="EMBL/GenBank/DDBJ databases">
        <title>Multicomponent nature underlies the extraordinary mechanical properties of spider dragline silk.</title>
        <authorList>
            <person name="Kono N."/>
            <person name="Nakamura H."/>
            <person name="Mori M."/>
            <person name="Yoshida Y."/>
            <person name="Ohtoshi R."/>
            <person name="Malay A.D."/>
            <person name="Moran D.A.P."/>
            <person name="Tomita M."/>
            <person name="Numata K."/>
            <person name="Arakawa K."/>
        </authorList>
    </citation>
    <scope>NUCLEOTIDE SEQUENCE</scope>
</reference>
<dbReference type="Proteomes" id="UP000887159">
    <property type="component" value="Unassembled WGS sequence"/>
</dbReference>
<evidence type="ECO:0000313" key="2">
    <source>
        <dbReference type="Proteomes" id="UP000887159"/>
    </source>
</evidence>
<proteinExistence type="predicted"/>
<sequence length="96" mass="11013">MPVKTELVPEPYEIGNLIEEIVDHASQINLEVHSDVIQELLYSDNKELTIDELIEMQEIEQDIEELESVDLVQSEDGMTVENWKEGLSLIVKGYKV</sequence>
<dbReference type="EMBL" id="BMAU01021385">
    <property type="protein sequence ID" value="GFY28554.1"/>
    <property type="molecule type" value="Genomic_DNA"/>
</dbReference>
<protein>
    <submittedName>
        <fullName evidence="1">Uncharacterized protein</fullName>
    </submittedName>
</protein>
<comment type="caution">
    <text evidence="1">The sequence shown here is derived from an EMBL/GenBank/DDBJ whole genome shotgun (WGS) entry which is preliminary data.</text>
</comment>
<keyword evidence="2" id="KW-1185">Reference proteome</keyword>
<name>A0A8X6W5I4_TRICX</name>
<gene>
    <name evidence="1" type="ORF">TNCV_4149851</name>
</gene>
<dbReference type="AlphaFoldDB" id="A0A8X6W5I4"/>
<organism evidence="1 2">
    <name type="scientific">Trichonephila clavipes</name>
    <name type="common">Golden silk orbweaver</name>
    <name type="synonym">Nephila clavipes</name>
    <dbReference type="NCBI Taxonomy" id="2585209"/>
    <lineage>
        <taxon>Eukaryota</taxon>
        <taxon>Metazoa</taxon>
        <taxon>Ecdysozoa</taxon>
        <taxon>Arthropoda</taxon>
        <taxon>Chelicerata</taxon>
        <taxon>Arachnida</taxon>
        <taxon>Araneae</taxon>
        <taxon>Araneomorphae</taxon>
        <taxon>Entelegynae</taxon>
        <taxon>Araneoidea</taxon>
        <taxon>Nephilidae</taxon>
        <taxon>Trichonephila</taxon>
    </lineage>
</organism>